<sequence>MGKKILAVLFVLLSISACGSKNANDKVNVRVKTENKVENKTNTATDKDTKNGKEEVANKENKDLSKENDEAKEFFKTIEAKKFAIPSVASKVESIFLYNDGYFDGMIKSGNGDAAYIGLYNGKLDYVEKIDDLTYKVKLAKLEMETPTSQEEQINMGGIDINVTYVDWSFFKKDNIGSEYLIHLPKTKVSSLDDTNRQMLEMVDKYIKDDNANIFFIEALDDKSGLMYEFIREN</sequence>
<proteinExistence type="predicted"/>
<dbReference type="STRING" id="879305.HMPREF9290_1077"/>
<evidence type="ECO:0000256" key="1">
    <source>
        <dbReference type="SAM" id="MobiDB-lite"/>
    </source>
</evidence>
<organism evidence="3 4">
    <name type="scientific">Anaerococcus prevotii ACS-065-V-Col13</name>
    <dbReference type="NCBI Taxonomy" id="879305"/>
    <lineage>
        <taxon>Bacteria</taxon>
        <taxon>Bacillati</taxon>
        <taxon>Bacillota</taxon>
        <taxon>Tissierellia</taxon>
        <taxon>Tissierellales</taxon>
        <taxon>Peptoniphilaceae</taxon>
        <taxon>Anaerococcus</taxon>
    </lineage>
</organism>
<evidence type="ECO:0000313" key="4">
    <source>
        <dbReference type="Proteomes" id="UP000005286"/>
    </source>
</evidence>
<dbReference type="AlphaFoldDB" id="F0GVM1"/>
<keyword evidence="2" id="KW-0732">Signal</keyword>
<dbReference type="eggNOG" id="ENOG5030CKI">
    <property type="taxonomic scope" value="Bacteria"/>
</dbReference>
<evidence type="ECO:0000256" key="2">
    <source>
        <dbReference type="SAM" id="SignalP"/>
    </source>
</evidence>
<dbReference type="RefSeq" id="WP_004834875.1">
    <property type="nucleotide sequence ID" value="NZ_AEXM01000017.1"/>
</dbReference>
<evidence type="ECO:0000313" key="3">
    <source>
        <dbReference type="EMBL" id="EGC82145.1"/>
    </source>
</evidence>
<dbReference type="EMBL" id="AEXM01000017">
    <property type="protein sequence ID" value="EGC82145.1"/>
    <property type="molecule type" value="Genomic_DNA"/>
</dbReference>
<dbReference type="Proteomes" id="UP000005286">
    <property type="component" value="Unassembled WGS sequence"/>
</dbReference>
<protein>
    <submittedName>
        <fullName evidence="3">Putative lipoprotein</fullName>
    </submittedName>
</protein>
<accession>F0GVM1</accession>
<comment type="caution">
    <text evidence="3">The sequence shown here is derived from an EMBL/GenBank/DDBJ whole genome shotgun (WGS) entry which is preliminary data.</text>
</comment>
<keyword evidence="4" id="KW-1185">Reference proteome</keyword>
<feature type="signal peptide" evidence="2">
    <location>
        <begin position="1"/>
        <end position="23"/>
    </location>
</feature>
<name>F0GVM1_9FIRM</name>
<feature type="region of interest" description="Disordered" evidence="1">
    <location>
        <begin position="37"/>
        <end position="65"/>
    </location>
</feature>
<dbReference type="PATRIC" id="fig|879305.3.peg.851"/>
<feature type="chain" id="PRO_5003253175" evidence="2">
    <location>
        <begin position="24"/>
        <end position="234"/>
    </location>
</feature>
<gene>
    <name evidence="3" type="ORF">HMPREF9290_1077</name>
</gene>
<reference evidence="3 4" key="1">
    <citation type="submission" date="2011-01" db="EMBL/GenBank/DDBJ databases">
        <authorList>
            <person name="Durkin A.S."/>
            <person name="Madupu R."/>
            <person name="Torralba M."/>
            <person name="Gillis M."/>
            <person name="Methe B."/>
            <person name="Sutton G."/>
            <person name="Nelson K.E."/>
        </authorList>
    </citation>
    <scope>NUCLEOTIDE SEQUENCE [LARGE SCALE GENOMIC DNA]</scope>
    <source>
        <strain evidence="3 4">ACS-065-V-Col13</strain>
    </source>
</reference>
<keyword evidence="3" id="KW-0449">Lipoprotein</keyword>
<dbReference type="PROSITE" id="PS51257">
    <property type="entry name" value="PROKAR_LIPOPROTEIN"/>
    <property type="match status" value="1"/>
</dbReference>